<reference evidence="1" key="1">
    <citation type="submission" date="2014-11" db="EMBL/GenBank/DDBJ databases">
        <authorList>
            <person name="Amaro Gonzalez C."/>
        </authorList>
    </citation>
    <scope>NUCLEOTIDE SEQUENCE</scope>
</reference>
<organism evidence="1">
    <name type="scientific">Anguilla anguilla</name>
    <name type="common">European freshwater eel</name>
    <name type="synonym">Muraena anguilla</name>
    <dbReference type="NCBI Taxonomy" id="7936"/>
    <lineage>
        <taxon>Eukaryota</taxon>
        <taxon>Metazoa</taxon>
        <taxon>Chordata</taxon>
        <taxon>Craniata</taxon>
        <taxon>Vertebrata</taxon>
        <taxon>Euteleostomi</taxon>
        <taxon>Actinopterygii</taxon>
        <taxon>Neopterygii</taxon>
        <taxon>Teleostei</taxon>
        <taxon>Anguilliformes</taxon>
        <taxon>Anguillidae</taxon>
        <taxon>Anguilla</taxon>
    </lineage>
</organism>
<dbReference type="AlphaFoldDB" id="A0A0E9SM01"/>
<proteinExistence type="predicted"/>
<protein>
    <submittedName>
        <fullName evidence="1">Uncharacterized protein</fullName>
    </submittedName>
</protein>
<dbReference type="EMBL" id="GBXM01066246">
    <property type="protein sequence ID" value="JAH42331.1"/>
    <property type="molecule type" value="Transcribed_RNA"/>
</dbReference>
<reference evidence="1" key="2">
    <citation type="journal article" date="2015" name="Fish Shellfish Immunol.">
        <title>Early steps in the European eel (Anguilla anguilla)-Vibrio vulnificus interaction in the gills: Role of the RtxA13 toxin.</title>
        <authorList>
            <person name="Callol A."/>
            <person name="Pajuelo D."/>
            <person name="Ebbesson L."/>
            <person name="Teles M."/>
            <person name="MacKenzie S."/>
            <person name="Amaro C."/>
        </authorList>
    </citation>
    <scope>NUCLEOTIDE SEQUENCE</scope>
</reference>
<name>A0A0E9SM01_ANGAN</name>
<sequence length="58" mass="6667">MQTVSASGRQLSQVPKGLKTRLHSTELLVFCWVFYSHSHDVNDLKNLTGYEIGTDFYF</sequence>
<accession>A0A0E9SM01</accession>
<evidence type="ECO:0000313" key="1">
    <source>
        <dbReference type="EMBL" id="JAH42331.1"/>
    </source>
</evidence>